<dbReference type="InterPro" id="IPR039422">
    <property type="entry name" value="MarR/SlyA-like"/>
</dbReference>
<evidence type="ECO:0000313" key="2">
    <source>
        <dbReference type="EMBL" id="CUJ72898.1"/>
    </source>
</evidence>
<comment type="caution">
    <text evidence="2">The sequence shown here is derived from an EMBL/GenBank/DDBJ whole genome shotgun (WGS) entry which is preliminary data.</text>
</comment>
<dbReference type="GO" id="GO:0006950">
    <property type="term" value="P:response to stress"/>
    <property type="evidence" value="ECO:0007669"/>
    <property type="project" value="TreeGrafter"/>
</dbReference>
<proteinExistence type="predicted"/>
<dbReference type="GO" id="GO:0003700">
    <property type="term" value="F:DNA-binding transcription factor activity"/>
    <property type="evidence" value="ECO:0007669"/>
    <property type="project" value="InterPro"/>
</dbReference>
<organism evidence="2 3">
    <name type="scientific">Achromobacter aegrifaciens</name>
    <dbReference type="NCBI Taxonomy" id="1287736"/>
    <lineage>
        <taxon>Bacteria</taxon>
        <taxon>Pseudomonadati</taxon>
        <taxon>Pseudomonadota</taxon>
        <taxon>Betaproteobacteria</taxon>
        <taxon>Burkholderiales</taxon>
        <taxon>Alcaligenaceae</taxon>
        <taxon>Achromobacter</taxon>
    </lineage>
</organism>
<feature type="domain" description="HTH marR-type" evidence="1">
    <location>
        <begin position="29"/>
        <end position="170"/>
    </location>
</feature>
<dbReference type="AlphaFoldDB" id="A0AAD2J522"/>
<protein>
    <submittedName>
        <fullName evidence="2">Transcriptional repressor MprA</fullName>
    </submittedName>
</protein>
<dbReference type="EMBL" id="CYTK01000013">
    <property type="protein sequence ID" value="CUJ72898.1"/>
    <property type="molecule type" value="Genomic_DNA"/>
</dbReference>
<accession>A0AAD2J522</accession>
<reference evidence="2 3" key="1">
    <citation type="submission" date="2015-09" db="EMBL/GenBank/DDBJ databases">
        <authorList>
            <consortium name="Pathogen Informatics"/>
        </authorList>
    </citation>
    <scope>NUCLEOTIDE SEQUENCE [LARGE SCALE GENOMIC DNA]</scope>
    <source>
        <strain evidence="2 3">2789STDY5608625</strain>
    </source>
</reference>
<dbReference type="InterPro" id="IPR036390">
    <property type="entry name" value="WH_DNA-bd_sf"/>
</dbReference>
<evidence type="ECO:0000259" key="1">
    <source>
        <dbReference type="PROSITE" id="PS50995"/>
    </source>
</evidence>
<dbReference type="PANTHER" id="PTHR33164:SF104">
    <property type="entry name" value="TRANSCRIPTIONAL REGULATORY PROTEIN"/>
    <property type="match status" value="1"/>
</dbReference>
<evidence type="ECO:0000313" key="3">
    <source>
        <dbReference type="Proteomes" id="UP000044098"/>
    </source>
</evidence>
<dbReference type="Gene3D" id="1.10.10.10">
    <property type="entry name" value="Winged helix-like DNA-binding domain superfamily/Winged helix DNA-binding domain"/>
    <property type="match status" value="1"/>
</dbReference>
<dbReference type="SUPFAM" id="SSF46785">
    <property type="entry name" value="Winged helix' DNA-binding domain"/>
    <property type="match status" value="1"/>
</dbReference>
<dbReference type="Pfam" id="PF12802">
    <property type="entry name" value="MarR_2"/>
    <property type="match status" value="1"/>
</dbReference>
<dbReference type="Proteomes" id="UP000044098">
    <property type="component" value="Unassembled WGS sequence"/>
</dbReference>
<sequence>MPASRLAPASYNPRSIPTSFKGTDRMATGKPDAWSLFLTAHALVVEDIEKRLSAAGLPPLAWYDALWALERAPDGTARMFEIAERMVIARYNLTRLMDRIEAEGLVERFRSDEDRRATYARLTPKGRALRREMWKVYGPAVDELFLSRLPRAQQDAMAASFLDIARHVRASNKESAE</sequence>
<dbReference type="InterPro" id="IPR000835">
    <property type="entry name" value="HTH_MarR-typ"/>
</dbReference>
<dbReference type="PANTHER" id="PTHR33164">
    <property type="entry name" value="TRANSCRIPTIONAL REGULATOR, MARR FAMILY"/>
    <property type="match status" value="1"/>
</dbReference>
<dbReference type="PROSITE" id="PS50995">
    <property type="entry name" value="HTH_MARR_2"/>
    <property type="match status" value="1"/>
</dbReference>
<dbReference type="PRINTS" id="PR00598">
    <property type="entry name" value="HTHMARR"/>
</dbReference>
<gene>
    <name evidence="2" type="ORF">ERS370000_05550</name>
</gene>
<dbReference type="InterPro" id="IPR036388">
    <property type="entry name" value="WH-like_DNA-bd_sf"/>
</dbReference>
<name>A0AAD2J522_ACHAE</name>
<dbReference type="SMART" id="SM00347">
    <property type="entry name" value="HTH_MARR"/>
    <property type="match status" value="1"/>
</dbReference>